<feature type="region of interest" description="Disordered" evidence="1">
    <location>
        <begin position="44"/>
        <end position="74"/>
    </location>
</feature>
<name>A0A3P6U2U1_CYLGO</name>
<dbReference type="AlphaFoldDB" id="A0A3P6U2U1"/>
<feature type="compositionally biased region" description="Basic and acidic residues" evidence="1">
    <location>
        <begin position="44"/>
        <end position="64"/>
    </location>
</feature>
<dbReference type="OrthoDB" id="2125770at2759"/>
<evidence type="ECO:0000313" key="2">
    <source>
        <dbReference type="EMBL" id="VDK72958.1"/>
    </source>
</evidence>
<gene>
    <name evidence="2" type="ORF">CGOC_LOCUS6886</name>
</gene>
<protein>
    <submittedName>
        <fullName evidence="2">Uncharacterized protein</fullName>
    </submittedName>
</protein>
<accession>A0A3P6U2U1</accession>
<dbReference type="Proteomes" id="UP000271889">
    <property type="component" value="Unassembled WGS sequence"/>
</dbReference>
<evidence type="ECO:0000313" key="3">
    <source>
        <dbReference type="Proteomes" id="UP000271889"/>
    </source>
</evidence>
<reference evidence="2 3" key="1">
    <citation type="submission" date="2018-11" db="EMBL/GenBank/DDBJ databases">
        <authorList>
            <consortium name="Pathogen Informatics"/>
        </authorList>
    </citation>
    <scope>NUCLEOTIDE SEQUENCE [LARGE SCALE GENOMIC DNA]</scope>
</reference>
<organism evidence="2 3">
    <name type="scientific">Cylicostephanus goldi</name>
    <name type="common">Nematode worm</name>
    <dbReference type="NCBI Taxonomy" id="71465"/>
    <lineage>
        <taxon>Eukaryota</taxon>
        <taxon>Metazoa</taxon>
        <taxon>Ecdysozoa</taxon>
        <taxon>Nematoda</taxon>
        <taxon>Chromadorea</taxon>
        <taxon>Rhabditida</taxon>
        <taxon>Rhabditina</taxon>
        <taxon>Rhabditomorpha</taxon>
        <taxon>Strongyloidea</taxon>
        <taxon>Strongylidae</taxon>
        <taxon>Cylicostephanus</taxon>
    </lineage>
</organism>
<keyword evidence="3" id="KW-1185">Reference proteome</keyword>
<dbReference type="EMBL" id="UYRV01023062">
    <property type="protein sequence ID" value="VDK72958.1"/>
    <property type="molecule type" value="Genomic_DNA"/>
</dbReference>
<evidence type="ECO:0000256" key="1">
    <source>
        <dbReference type="SAM" id="MobiDB-lite"/>
    </source>
</evidence>
<sequence length="120" mass="13623">MAKLIEAFDMMTAQENQFLGVLKNIVDIHNQATNDVAEEMQIKKAEAKTEKPPTEEAKKEKSDEKEEDDENDEELIRETLKELEMVSLKALAAAELNEKLVETLQRHKKSENADEGKAIP</sequence>
<proteinExistence type="predicted"/>